<dbReference type="GO" id="GO:0015833">
    <property type="term" value="P:peptide transport"/>
    <property type="evidence" value="ECO:0007669"/>
    <property type="project" value="TreeGrafter"/>
</dbReference>
<dbReference type="PIRSF" id="PIRSF002741">
    <property type="entry name" value="MppA"/>
    <property type="match status" value="1"/>
</dbReference>
<proteinExistence type="inferred from homology"/>
<gene>
    <name evidence="5" type="ORF">KO353_00860</name>
</gene>
<dbReference type="KEGG" id="elio:KO353_00860"/>
<name>A0A975U5W5_9PROT</name>
<reference evidence="5" key="1">
    <citation type="submission" date="2021-06" db="EMBL/GenBank/DDBJ databases">
        <title>Elioraea tepida, sp. nov., a moderately thermophilic aerobic anoxygenic phototrophic bacterium isolated from an alkaline siliceous hot spring mat community in Yellowstone National Park, WY, USA.</title>
        <authorList>
            <person name="Saini M.K."/>
            <person name="Yoshida S."/>
            <person name="Sebastian A."/>
            <person name="Hirose S."/>
            <person name="Hara E."/>
            <person name="Tamaki H."/>
            <person name="Soulier N.T."/>
            <person name="Albert I."/>
            <person name="Hanada S."/>
            <person name="Bryant D.A."/>
            <person name="Tank M."/>
        </authorList>
    </citation>
    <scope>NUCLEOTIDE SEQUENCE</scope>
    <source>
        <strain evidence="5">MS-P2</strain>
    </source>
</reference>
<dbReference type="InterPro" id="IPR030678">
    <property type="entry name" value="Peptide/Ni-bd"/>
</dbReference>
<comment type="subcellular location">
    <subcellularLocation>
        <location evidence="1">Periplasm</location>
    </subcellularLocation>
</comment>
<dbReference type="PANTHER" id="PTHR30290:SF38">
    <property type="entry name" value="D,D-DIPEPTIDE-BINDING PERIPLASMIC PROTEIN DDPA-RELATED"/>
    <property type="match status" value="1"/>
</dbReference>
<dbReference type="InterPro" id="IPR000914">
    <property type="entry name" value="SBP_5_dom"/>
</dbReference>
<dbReference type="GO" id="GO:1904680">
    <property type="term" value="F:peptide transmembrane transporter activity"/>
    <property type="evidence" value="ECO:0007669"/>
    <property type="project" value="TreeGrafter"/>
</dbReference>
<dbReference type="AlphaFoldDB" id="A0A975U5W5"/>
<dbReference type="Pfam" id="PF00496">
    <property type="entry name" value="SBP_bac_5"/>
    <property type="match status" value="1"/>
</dbReference>
<evidence type="ECO:0000256" key="2">
    <source>
        <dbReference type="ARBA" id="ARBA00005695"/>
    </source>
</evidence>
<evidence type="ECO:0000259" key="4">
    <source>
        <dbReference type="Pfam" id="PF00496"/>
    </source>
</evidence>
<feature type="domain" description="Solute-binding protein family 5" evidence="4">
    <location>
        <begin position="59"/>
        <end position="404"/>
    </location>
</feature>
<dbReference type="Proteomes" id="UP000694001">
    <property type="component" value="Chromosome"/>
</dbReference>
<dbReference type="InterPro" id="IPR039424">
    <property type="entry name" value="SBP_5"/>
</dbReference>
<sequence>MTAAEALAQGREPRRGGILNSIITPEPPLLVLGVNNQGPTLIVASKIYQGLLTVSPKLEPEPVLARSWARSEDGLTYTFSLERGVKWHDGRDFTAEDVIFSIMKFHMEVNPRARAILQRIDKAEAPDAHTVRFTLKAPFEPFLLIFDVTGCAIVPKHIYDGTDYRNNPANATPIGTGPFRLAEWQRGNFIRLVRNDAYWKPGQPYLDGITWRIVPDSQSRALALQTGQVQMTTSNDIEPFDVPRFQAQPNLEVRQDGWELFAPLSWIEINNRLDNLKDPRFRRAIAHAVDRNFIAQRLWFGVGKPATSPIASATRFHDPSVQMPAFNPREAIAILDGMGLRPNAQGIRASFKMMQLPYGEVWNRLSEYLRQALRQVGLEVTLESTDVAGWVRRLANWEFETTINFVYQWGDPTLGVERTYVTSNIQKVAFTNTAGYSNPEVDRLFEAARNAAQAEERRRLFSEVQKKLVEDMPLVWLMELSFPTIHDRRLRNVITTGTGVHKSFDDVFFAA</sequence>
<evidence type="ECO:0000313" key="6">
    <source>
        <dbReference type="Proteomes" id="UP000694001"/>
    </source>
</evidence>
<organism evidence="5 6">
    <name type="scientific">Elioraea tepida</name>
    <dbReference type="NCBI Taxonomy" id="2843330"/>
    <lineage>
        <taxon>Bacteria</taxon>
        <taxon>Pseudomonadati</taxon>
        <taxon>Pseudomonadota</taxon>
        <taxon>Alphaproteobacteria</taxon>
        <taxon>Acetobacterales</taxon>
        <taxon>Elioraeaceae</taxon>
        <taxon>Elioraea</taxon>
    </lineage>
</organism>
<dbReference type="EMBL" id="CP076448">
    <property type="protein sequence ID" value="QXM26149.1"/>
    <property type="molecule type" value="Genomic_DNA"/>
</dbReference>
<keyword evidence="3" id="KW-0732">Signal</keyword>
<comment type="similarity">
    <text evidence="2">Belongs to the bacterial solute-binding protein 5 family.</text>
</comment>
<dbReference type="CDD" id="cd08517">
    <property type="entry name" value="PBP2_NikA_DppA_OppA_like_13"/>
    <property type="match status" value="1"/>
</dbReference>
<keyword evidence="6" id="KW-1185">Reference proteome</keyword>
<evidence type="ECO:0000256" key="3">
    <source>
        <dbReference type="ARBA" id="ARBA00022729"/>
    </source>
</evidence>
<evidence type="ECO:0000256" key="1">
    <source>
        <dbReference type="ARBA" id="ARBA00004418"/>
    </source>
</evidence>
<evidence type="ECO:0000313" key="5">
    <source>
        <dbReference type="EMBL" id="QXM26149.1"/>
    </source>
</evidence>
<dbReference type="PANTHER" id="PTHR30290">
    <property type="entry name" value="PERIPLASMIC BINDING COMPONENT OF ABC TRANSPORTER"/>
    <property type="match status" value="1"/>
</dbReference>
<accession>A0A975U5W5</accession>
<protein>
    <submittedName>
        <fullName evidence="5">ABC transporter substrate-binding protein</fullName>
    </submittedName>
</protein>